<dbReference type="EMBL" id="QYRP01000002">
    <property type="protein sequence ID" value="RJS45710.1"/>
    <property type="molecule type" value="Genomic_DNA"/>
</dbReference>
<evidence type="ECO:0000313" key="2">
    <source>
        <dbReference type="Proteomes" id="UP000276542"/>
    </source>
</evidence>
<reference evidence="2" key="1">
    <citation type="submission" date="2018-09" db="EMBL/GenBank/DDBJ databases">
        <authorList>
            <person name="Zhu H."/>
        </authorList>
    </citation>
    <scope>NUCLEOTIDE SEQUENCE [LARGE SCALE GENOMIC DNA]</scope>
    <source>
        <strain evidence="2">K1W22B-1</strain>
    </source>
</reference>
<comment type="caution">
    <text evidence="1">The sequence shown here is derived from an EMBL/GenBank/DDBJ whole genome shotgun (WGS) entry which is preliminary data.</text>
</comment>
<dbReference type="OrthoDB" id="195104at2"/>
<name>A0A3A5HCD6_9ACTN</name>
<accession>A0A3A5HCD6</accession>
<proteinExistence type="predicted"/>
<dbReference type="InterPro" id="IPR023846">
    <property type="entry name" value="CHP04042_MSMEG0570"/>
</dbReference>
<dbReference type="NCBIfam" id="TIGR04042">
    <property type="entry name" value="MSMEG_0570_fam"/>
    <property type="match status" value="1"/>
</dbReference>
<keyword evidence="2" id="KW-1185">Reference proteome</keyword>
<dbReference type="Proteomes" id="UP000276542">
    <property type="component" value="Unassembled WGS sequence"/>
</dbReference>
<dbReference type="RefSeq" id="WP_120059610.1">
    <property type="nucleotide sequence ID" value="NZ_QYRP01000002.1"/>
</dbReference>
<organism evidence="1 2">
    <name type="scientific">Nocardioides cavernaquae</name>
    <dbReference type="NCBI Taxonomy" id="2321396"/>
    <lineage>
        <taxon>Bacteria</taxon>
        <taxon>Bacillati</taxon>
        <taxon>Actinomycetota</taxon>
        <taxon>Actinomycetes</taxon>
        <taxon>Propionibacteriales</taxon>
        <taxon>Nocardioidaceae</taxon>
        <taxon>Nocardioides</taxon>
    </lineage>
</organism>
<sequence length="100" mass="11114">MPEMTVTVRWPGGQVDDLYSPSLVMHDYLNTGSAYTVQDFVARSTEALTLASERVQARFGYFCSSAADTSTRIKSRAATFTDDQLVEVLNMTPDLPSQER</sequence>
<dbReference type="AlphaFoldDB" id="A0A3A5HCD6"/>
<evidence type="ECO:0000313" key="1">
    <source>
        <dbReference type="EMBL" id="RJS45710.1"/>
    </source>
</evidence>
<gene>
    <name evidence="1" type="ORF">D4739_05385</name>
</gene>
<protein>
    <submittedName>
        <fullName evidence="1">MSMEG_0570 family nitrogen starvation response protein</fullName>
    </submittedName>
</protein>